<evidence type="ECO:0000256" key="1">
    <source>
        <dbReference type="SAM" id="Phobius"/>
    </source>
</evidence>
<feature type="transmembrane region" description="Helical" evidence="1">
    <location>
        <begin position="57"/>
        <end position="77"/>
    </location>
</feature>
<keyword evidence="1" id="KW-0812">Transmembrane</keyword>
<keyword evidence="1" id="KW-0472">Membrane</keyword>
<name>A0A837IAR1_9BACT</name>
<protein>
    <submittedName>
        <fullName evidence="2">Uncharacterized protein</fullName>
    </submittedName>
</protein>
<keyword evidence="1" id="KW-1133">Transmembrane helix</keyword>
<sequence length="203" mass="22728">MENDNPTAPEPLLEQPEKYRVVKLIFYFVLGASGVFWAILAALWIKFRTRQNKRPKFIAVGGGLLFFVVSTYGVSIYTHAKNPELKIVENVINQQYQNGSASAGIHWAKEWTSSEEAVTTNTLVVGFKSRKMISGDTMMGIGRSTCSALGAENTKYDLIGVANLVSPIYPLPIPFRYDFSVSNSCSNWLNDQKFEQSIKGFRQ</sequence>
<dbReference type="AlphaFoldDB" id="A0A837IAR1"/>
<proteinExistence type="predicted"/>
<accession>A0A837IAR1</accession>
<evidence type="ECO:0000313" key="3">
    <source>
        <dbReference type="Proteomes" id="UP000033815"/>
    </source>
</evidence>
<comment type="caution">
    <text evidence="2">The sequence shown here is derived from an EMBL/GenBank/DDBJ whole genome shotgun (WGS) entry which is preliminary data.</text>
</comment>
<evidence type="ECO:0000313" key="2">
    <source>
        <dbReference type="EMBL" id="KKT36766.1"/>
    </source>
</evidence>
<dbReference type="Proteomes" id="UP000033815">
    <property type="component" value="Unassembled WGS sequence"/>
</dbReference>
<gene>
    <name evidence="2" type="ORF">UW25_C0004G0094</name>
</gene>
<organism evidence="2 3">
    <name type="scientific">Candidatus Nomurabacteria bacterium GW2011_GWB1_44_12</name>
    <dbReference type="NCBI Taxonomy" id="1618748"/>
    <lineage>
        <taxon>Bacteria</taxon>
        <taxon>Candidatus Nomuraibacteriota</taxon>
    </lineage>
</organism>
<feature type="transmembrane region" description="Helical" evidence="1">
    <location>
        <begin position="24"/>
        <end position="45"/>
    </location>
</feature>
<reference evidence="2 3" key="1">
    <citation type="journal article" date="2015" name="Nature">
        <title>rRNA introns, odd ribosomes, and small enigmatic genomes across a large radiation of phyla.</title>
        <authorList>
            <person name="Brown C.T."/>
            <person name="Hug L.A."/>
            <person name="Thomas B.C."/>
            <person name="Sharon I."/>
            <person name="Castelle C.J."/>
            <person name="Singh A."/>
            <person name="Wilkins M.J."/>
            <person name="Williams K.H."/>
            <person name="Banfield J.F."/>
        </authorList>
    </citation>
    <scope>NUCLEOTIDE SEQUENCE [LARGE SCALE GENOMIC DNA]</scope>
</reference>
<dbReference type="EMBL" id="LCHP01000004">
    <property type="protein sequence ID" value="KKT36766.1"/>
    <property type="molecule type" value="Genomic_DNA"/>
</dbReference>